<keyword evidence="3" id="KW-1003">Cell membrane</keyword>
<evidence type="ECO:0000256" key="4">
    <source>
        <dbReference type="ARBA" id="ARBA00022692"/>
    </source>
</evidence>
<evidence type="ECO:0000313" key="9">
    <source>
        <dbReference type="Proteomes" id="UP000320216"/>
    </source>
</evidence>
<dbReference type="AlphaFoldDB" id="A0A5B8M2C5"/>
<evidence type="ECO:0000256" key="3">
    <source>
        <dbReference type="ARBA" id="ARBA00022475"/>
    </source>
</evidence>
<feature type="transmembrane region" description="Helical" evidence="7">
    <location>
        <begin position="87"/>
        <end position="108"/>
    </location>
</feature>
<evidence type="ECO:0000256" key="6">
    <source>
        <dbReference type="ARBA" id="ARBA00023136"/>
    </source>
</evidence>
<evidence type="ECO:0000256" key="1">
    <source>
        <dbReference type="ARBA" id="ARBA00004651"/>
    </source>
</evidence>
<feature type="transmembrane region" description="Helical" evidence="7">
    <location>
        <begin position="348"/>
        <end position="366"/>
    </location>
</feature>
<dbReference type="OrthoDB" id="9775268at2"/>
<feature type="transmembrane region" description="Helical" evidence="7">
    <location>
        <begin position="204"/>
        <end position="231"/>
    </location>
</feature>
<keyword evidence="5 7" id="KW-1133">Transmembrane helix</keyword>
<feature type="transmembrane region" description="Helical" evidence="7">
    <location>
        <begin position="323"/>
        <end position="342"/>
    </location>
</feature>
<dbReference type="Pfam" id="PF05977">
    <property type="entry name" value="MFS_3"/>
    <property type="match status" value="1"/>
</dbReference>
<evidence type="ECO:0000256" key="5">
    <source>
        <dbReference type="ARBA" id="ARBA00022989"/>
    </source>
</evidence>
<comment type="subcellular location">
    <subcellularLocation>
        <location evidence="1">Cell membrane</location>
        <topology evidence="1">Multi-pass membrane protein</topology>
    </subcellularLocation>
</comment>
<dbReference type="EMBL" id="CP042305">
    <property type="protein sequence ID" value="QDZ14513.1"/>
    <property type="molecule type" value="Genomic_DNA"/>
</dbReference>
<keyword evidence="9" id="KW-1185">Reference proteome</keyword>
<dbReference type="PANTHER" id="PTHR23513:SF11">
    <property type="entry name" value="STAPHYLOFERRIN A TRANSPORTER"/>
    <property type="match status" value="1"/>
</dbReference>
<feature type="transmembrane region" description="Helical" evidence="7">
    <location>
        <begin position="120"/>
        <end position="142"/>
    </location>
</feature>
<proteinExistence type="predicted"/>
<feature type="transmembrane region" description="Helical" evidence="7">
    <location>
        <begin position="262"/>
        <end position="285"/>
    </location>
</feature>
<name>A0A5B8M2C5_9MICO</name>
<gene>
    <name evidence="8" type="ORF">FPZ11_06845</name>
</gene>
<dbReference type="Proteomes" id="UP000320216">
    <property type="component" value="Chromosome"/>
</dbReference>
<feature type="transmembrane region" description="Helical" evidence="7">
    <location>
        <begin position="387"/>
        <end position="410"/>
    </location>
</feature>
<evidence type="ECO:0000313" key="8">
    <source>
        <dbReference type="EMBL" id="QDZ14513.1"/>
    </source>
</evidence>
<accession>A0A5B8M2C5</accession>
<dbReference type="SUPFAM" id="SSF103473">
    <property type="entry name" value="MFS general substrate transporter"/>
    <property type="match status" value="1"/>
</dbReference>
<feature type="transmembrane region" description="Helical" evidence="7">
    <location>
        <begin position="63"/>
        <end position="81"/>
    </location>
</feature>
<dbReference type="InterPro" id="IPR036259">
    <property type="entry name" value="MFS_trans_sf"/>
</dbReference>
<dbReference type="PANTHER" id="PTHR23513">
    <property type="entry name" value="INTEGRAL MEMBRANE EFFLUX PROTEIN-RELATED"/>
    <property type="match status" value="1"/>
</dbReference>
<keyword evidence="4 7" id="KW-0812">Transmembrane</keyword>
<organism evidence="8 9">
    <name type="scientific">Humibacter ginsenosidimutans</name>
    <dbReference type="NCBI Taxonomy" id="2599293"/>
    <lineage>
        <taxon>Bacteria</taxon>
        <taxon>Bacillati</taxon>
        <taxon>Actinomycetota</taxon>
        <taxon>Actinomycetes</taxon>
        <taxon>Micrococcales</taxon>
        <taxon>Microbacteriaceae</taxon>
        <taxon>Humibacter</taxon>
    </lineage>
</organism>
<keyword evidence="6 7" id="KW-0472">Membrane</keyword>
<sequence length="444" mass="46889">MLACVTRTTASKHANQARSRRESAICHVERADEVWQHRRVSEPSTARAALAVRPYRRWFVSQIFSASGTSTQLIGMAWLVTQTTGSGIALAGITFAIYLPVLVLGPFVGVLVDRFDRRRLLVWTQVAFIAIGTLLAVVTALGYESLPFIYAIGIATGLVNSIDAPARQVYLMDVLDHRLLPSAIGLYEVVMNSARVVGPALAGLLLATVGIVPCFVFNAVSFVPALIALILNRQAVSQREAHRERRTGLLEGIRWATRTPPVVVTLVLASVSGMLFNLTVTLPLITTKTFALDGGVYGTLTAVFGIGALLGALRATMQSGAPVFAPTAMLALGTGLVVIATALAPNVWLFGLGLAASGAGSIWFIARANAFVQLSAPAAIRGQVMSIWNMAIPGMNPFTGLLAGVVADAVSPRAGFGLSGALYVLVAAMGFLGMVLSRRSRHAG</sequence>
<dbReference type="GO" id="GO:0005886">
    <property type="term" value="C:plasma membrane"/>
    <property type="evidence" value="ECO:0007669"/>
    <property type="project" value="UniProtKB-SubCell"/>
</dbReference>
<dbReference type="Gene3D" id="1.20.1250.20">
    <property type="entry name" value="MFS general substrate transporter like domains"/>
    <property type="match status" value="1"/>
</dbReference>
<protein>
    <submittedName>
        <fullName evidence="8">MFS transporter</fullName>
    </submittedName>
</protein>
<evidence type="ECO:0000256" key="7">
    <source>
        <dbReference type="SAM" id="Phobius"/>
    </source>
</evidence>
<feature type="transmembrane region" description="Helical" evidence="7">
    <location>
        <begin position="297"/>
        <end position="316"/>
    </location>
</feature>
<evidence type="ECO:0000256" key="2">
    <source>
        <dbReference type="ARBA" id="ARBA00022448"/>
    </source>
</evidence>
<dbReference type="KEGG" id="huw:FPZ11_06845"/>
<reference evidence="8 9" key="1">
    <citation type="submission" date="2019-07" db="EMBL/GenBank/DDBJ databases">
        <title>Full genome sequence of Humibacter sp. WJ7-1.</title>
        <authorList>
            <person name="Im W.-T."/>
        </authorList>
    </citation>
    <scope>NUCLEOTIDE SEQUENCE [LARGE SCALE GENOMIC DNA]</scope>
    <source>
        <strain evidence="8 9">WJ7-1</strain>
    </source>
</reference>
<feature type="transmembrane region" description="Helical" evidence="7">
    <location>
        <begin position="416"/>
        <end position="436"/>
    </location>
</feature>
<keyword evidence="2" id="KW-0813">Transport</keyword>
<dbReference type="InterPro" id="IPR010290">
    <property type="entry name" value="TM_effector"/>
</dbReference>
<dbReference type="CDD" id="cd06173">
    <property type="entry name" value="MFS_MefA_like"/>
    <property type="match status" value="1"/>
</dbReference>